<dbReference type="Gene3D" id="1.25.40.20">
    <property type="entry name" value="Ankyrin repeat-containing domain"/>
    <property type="match status" value="7"/>
</dbReference>
<dbReference type="PROSITE" id="PS50088">
    <property type="entry name" value="ANK_REPEAT"/>
    <property type="match status" value="17"/>
</dbReference>
<keyword evidence="2 3" id="KW-0040">ANK repeat</keyword>
<dbReference type="SUPFAM" id="SSF48403">
    <property type="entry name" value="Ankyrin repeat"/>
    <property type="match status" value="3"/>
</dbReference>
<keyword evidence="6" id="KW-1185">Reference proteome</keyword>
<organism evidence="5 6">
    <name type="scientific">Thiospirochaeta perfilievii</name>
    <dbReference type="NCBI Taxonomy" id="252967"/>
    <lineage>
        <taxon>Bacteria</taxon>
        <taxon>Pseudomonadati</taxon>
        <taxon>Spirochaetota</taxon>
        <taxon>Spirochaetia</taxon>
        <taxon>Spirochaetales</taxon>
        <taxon>Spirochaetaceae</taxon>
        <taxon>Thiospirochaeta</taxon>
    </lineage>
</organism>
<dbReference type="PANTHER" id="PTHR24171">
    <property type="entry name" value="ANKYRIN REPEAT DOMAIN-CONTAINING PROTEIN 39-RELATED"/>
    <property type="match status" value="1"/>
</dbReference>
<keyword evidence="4" id="KW-0732">Signal</keyword>
<sequence>MSKKGFIFILVNLFLFTSFTNALSQPEVKEGNSNNSKDVETVDEGVVTDSLHALVLSGNESKLNEIFKIDTNINELDKNGRTPLHVACESGNITIAQLLIVQGAKINIQDKQGYTPLHIAIKSGNTQLTKILAKNGADIFIKDNLGRTPYNEAVKMGIESVKALISPESIKSVDSKGMSLLHLAAQAGDYKVCEYLIESEADVNLRDKASLLPLDYALTDKDSLDHAKTAEILIKNRSLNSQNDDFEYIYRVLKTEDLEFRYDFNKTALHIASENGHYGFAALFIEKGVNLELKDRPGNTALHGAVVNNNFKIIELLINSGADIDARDFNNNTPLHLSLAFSYSDQIPSYLIKKGADIDAKDNFGNTPLHLTLSLKLDSSIAKLLINNGADVTVRNKAGNTPLTEAVNKNNKSIALLLLEKDAEIYAKNDKGESPLTLGIKKGEVVLEWLMNNNNINFKNNDGDTPLIIAIREKADSKIIEFLIKKGAKVDTRNKSGSTPLHEAIMVGNSDIINLLNVNKADFFAINNSGDNPFDLIFQKGVEFATEILTPELVSLRNNRQNTPLFYAIDWGSKEIVQVILDKGADINAKNINGETPLHQAITTDNVIVANLLIERGASIEAKDNQLNTPLHSCVYWNAYESAHLLVEKKADINAKNIKNRTPLHEAVLTEDTDIVTFFIKNKSNLNARDNNGQTPLFYAVKNNFPDILNLLLDAGADISLRDRQGNTILHAAVFGKNKDTVKILISKKSDIYAENKYGDTPVSIALTYGLSSVNTFFDDKNINSMDNKGFSPLHLAIKYHADIEVIDYLLDIGANKENINKDGDTPYDLAVKENYEEAEALVK</sequence>
<dbReference type="Pfam" id="PF00023">
    <property type="entry name" value="Ank"/>
    <property type="match status" value="2"/>
</dbReference>
<feature type="chain" id="PRO_5023022377" evidence="4">
    <location>
        <begin position="25"/>
        <end position="844"/>
    </location>
</feature>
<dbReference type="PANTHER" id="PTHR24171:SF8">
    <property type="entry name" value="BRCA1-ASSOCIATED RING DOMAIN PROTEIN 1"/>
    <property type="match status" value="1"/>
</dbReference>
<feature type="repeat" description="ANK" evidence="3">
    <location>
        <begin position="398"/>
        <end position="430"/>
    </location>
</feature>
<dbReference type="Pfam" id="PF12796">
    <property type="entry name" value="Ank_2"/>
    <property type="match status" value="7"/>
</dbReference>
<feature type="repeat" description="ANK" evidence="3">
    <location>
        <begin position="297"/>
        <end position="329"/>
    </location>
</feature>
<evidence type="ECO:0000256" key="4">
    <source>
        <dbReference type="SAM" id="SignalP"/>
    </source>
</evidence>
<dbReference type="InterPro" id="IPR002110">
    <property type="entry name" value="Ankyrin_rpt"/>
</dbReference>
<evidence type="ECO:0000313" key="5">
    <source>
        <dbReference type="EMBL" id="QEN06050.1"/>
    </source>
</evidence>
<feature type="repeat" description="ANK" evidence="3">
    <location>
        <begin position="330"/>
        <end position="363"/>
    </location>
</feature>
<dbReference type="SMART" id="SM00248">
    <property type="entry name" value="ANK"/>
    <property type="match status" value="17"/>
</dbReference>
<feature type="repeat" description="ANK" evidence="3">
    <location>
        <begin position="364"/>
        <end position="397"/>
    </location>
</feature>
<dbReference type="RefSeq" id="WP_149569284.1">
    <property type="nucleotide sequence ID" value="NZ_CP035807.1"/>
</dbReference>
<feature type="repeat" description="ANK" evidence="3">
    <location>
        <begin position="112"/>
        <end position="144"/>
    </location>
</feature>
<proteinExistence type="predicted"/>
<dbReference type="PRINTS" id="PR01415">
    <property type="entry name" value="ANKYRIN"/>
</dbReference>
<gene>
    <name evidence="5" type="ORF">EW093_15585</name>
</gene>
<feature type="signal peptide" evidence="4">
    <location>
        <begin position="1"/>
        <end position="24"/>
    </location>
</feature>
<dbReference type="KEGG" id="sper:EW093_15585"/>
<evidence type="ECO:0000256" key="3">
    <source>
        <dbReference type="PROSITE-ProRule" id="PRU00023"/>
    </source>
</evidence>
<dbReference type="PROSITE" id="PS50297">
    <property type="entry name" value="ANK_REP_REGION"/>
    <property type="match status" value="16"/>
</dbReference>
<evidence type="ECO:0000256" key="2">
    <source>
        <dbReference type="ARBA" id="ARBA00023043"/>
    </source>
</evidence>
<reference evidence="5 6" key="2">
    <citation type="submission" date="2019-09" db="EMBL/GenBank/DDBJ databases">
        <title>Complete Genome Sequence and Methylome Analysis of free living Spirochaetas.</title>
        <authorList>
            <person name="Leshcheva N."/>
            <person name="Mikheeva N."/>
        </authorList>
    </citation>
    <scope>NUCLEOTIDE SEQUENCE [LARGE SCALE GENOMIC DNA]</scope>
    <source>
        <strain evidence="5 6">P</strain>
    </source>
</reference>
<reference evidence="5 6" key="1">
    <citation type="submission" date="2019-02" db="EMBL/GenBank/DDBJ databases">
        <authorList>
            <person name="Fomenkov A."/>
            <person name="Dubinina G."/>
            <person name="Grabovich M."/>
            <person name="Vincze T."/>
            <person name="Roberts R.J."/>
        </authorList>
    </citation>
    <scope>NUCLEOTIDE SEQUENCE [LARGE SCALE GENOMIC DNA]</scope>
    <source>
        <strain evidence="5 6">P</strain>
    </source>
</reference>
<feature type="repeat" description="ANK" evidence="3">
    <location>
        <begin position="462"/>
        <end position="495"/>
    </location>
</feature>
<evidence type="ECO:0000313" key="6">
    <source>
        <dbReference type="Proteomes" id="UP000323824"/>
    </source>
</evidence>
<feature type="repeat" description="ANK" evidence="3">
    <location>
        <begin position="692"/>
        <end position="724"/>
    </location>
</feature>
<feature type="repeat" description="ANK" evidence="3">
    <location>
        <begin position="496"/>
        <end position="528"/>
    </location>
</feature>
<feature type="repeat" description="ANK" evidence="3">
    <location>
        <begin position="626"/>
        <end position="658"/>
    </location>
</feature>
<name>A0A5C1QFX8_9SPIO</name>
<dbReference type="OrthoDB" id="7543342at2"/>
<feature type="repeat" description="ANK" evidence="3">
    <location>
        <begin position="593"/>
        <end position="625"/>
    </location>
</feature>
<dbReference type="InterPro" id="IPR036770">
    <property type="entry name" value="Ankyrin_rpt-contain_sf"/>
</dbReference>
<keyword evidence="1" id="KW-0677">Repeat</keyword>
<dbReference type="Proteomes" id="UP000323824">
    <property type="component" value="Chromosome"/>
</dbReference>
<feature type="repeat" description="ANK" evidence="3">
    <location>
        <begin position="659"/>
        <end position="691"/>
    </location>
</feature>
<dbReference type="Pfam" id="PF13637">
    <property type="entry name" value="Ank_4"/>
    <property type="match status" value="1"/>
</dbReference>
<protein>
    <submittedName>
        <fullName evidence="5">Uncharacterized protein</fullName>
    </submittedName>
</protein>
<feature type="repeat" description="ANK" evidence="3">
    <location>
        <begin position="79"/>
        <end position="111"/>
    </location>
</feature>
<dbReference type="EMBL" id="CP035807">
    <property type="protein sequence ID" value="QEN06050.1"/>
    <property type="molecule type" value="Genomic_DNA"/>
</dbReference>
<feature type="repeat" description="ANK" evidence="3">
    <location>
        <begin position="264"/>
        <end position="296"/>
    </location>
</feature>
<evidence type="ECO:0000256" key="1">
    <source>
        <dbReference type="ARBA" id="ARBA00022737"/>
    </source>
</evidence>
<feature type="repeat" description="ANK" evidence="3">
    <location>
        <begin position="725"/>
        <end position="757"/>
    </location>
</feature>
<feature type="repeat" description="ANK" evidence="3">
    <location>
        <begin position="560"/>
        <end position="592"/>
    </location>
</feature>
<dbReference type="AlphaFoldDB" id="A0A5C1QFX8"/>
<feature type="repeat" description="ANK" evidence="3">
    <location>
        <begin position="789"/>
        <end position="822"/>
    </location>
</feature>
<feature type="repeat" description="ANK" evidence="3">
    <location>
        <begin position="176"/>
        <end position="208"/>
    </location>
</feature>
<accession>A0A5C1QFX8</accession>